<evidence type="ECO:0000256" key="6">
    <source>
        <dbReference type="SAM" id="Phobius"/>
    </source>
</evidence>
<accession>X0SQI9</accession>
<feature type="transmembrane region" description="Helical" evidence="6">
    <location>
        <begin position="110"/>
        <end position="133"/>
    </location>
</feature>
<dbReference type="PANTHER" id="PTHR10010:SF46">
    <property type="entry name" value="SODIUM-DEPENDENT PHOSPHATE TRANSPORT PROTEIN 2B"/>
    <property type="match status" value="1"/>
</dbReference>
<keyword evidence="2" id="KW-1003">Cell membrane</keyword>
<evidence type="ECO:0000256" key="3">
    <source>
        <dbReference type="ARBA" id="ARBA00022692"/>
    </source>
</evidence>
<dbReference type="GO" id="GO:0005436">
    <property type="term" value="F:sodium:phosphate symporter activity"/>
    <property type="evidence" value="ECO:0007669"/>
    <property type="project" value="InterPro"/>
</dbReference>
<evidence type="ECO:0000256" key="5">
    <source>
        <dbReference type="ARBA" id="ARBA00023136"/>
    </source>
</evidence>
<organism evidence="7">
    <name type="scientific">marine sediment metagenome</name>
    <dbReference type="NCBI Taxonomy" id="412755"/>
    <lineage>
        <taxon>unclassified sequences</taxon>
        <taxon>metagenomes</taxon>
        <taxon>ecological metagenomes</taxon>
    </lineage>
</organism>
<protein>
    <recommendedName>
        <fullName evidence="8">PhoU domain-containing protein</fullName>
    </recommendedName>
</protein>
<dbReference type="InterPro" id="IPR003841">
    <property type="entry name" value="Na/Pi_transpt"/>
</dbReference>
<evidence type="ECO:0000313" key="7">
    <source>
        <dbReference type="EMBL" id="GAF83344.1"/>
    </source>
</evidence>
<dbReference type="Pfam" id="PF02690">
    <property type="entry name" value="Na_Pi_cotrans"/>
    <property type="match status" value="1"/>
</dbReference>
<comment type="caution">
    <text evidence="7">The sequence shown here is derived from an EMBL/GenBank/DDBJ whole genome shotgun (WGS) entry which is preliminary data.</text>
</comment>
<dbReference type="GO" id="GO:0005886">
    <property type="term" value="C:plasma membrane"/>
    <property type="evidence" value="ECO:0007669"/>
    <property type="project" value="UniProtKB-SubCell"/>
</dbReference>
<feature type="transmembrane region" description="Helical" evidence="6">
    <location>
        <begin position="154"/>
        <end position="174"/>
    </location>
</feature>
<evidence type="ECO:0008006" key="8">
    <source>
        <dbReference type="Google" id="ProtNLM"/>
    </source>
</evidence>
<comment type="subcellular location">
    <subcellularLocation>
        <location evidence="1">Cell membrane</location>
        <topology evidence="1">Multi-pass membrane protein</topology>
    </subcellularLocation>
</comment>
<evidence type="ECO:0000256" key="2">
    <source>
        <dbReference type="ARBA" id="ARBA00022475"/>
    </source>
</evidence>
<proteinExistence type="predicted"/>
<feature type="non-terminal residue" evidence="7">
    <location>
        <position position="283"/>
    </location>
</feature>
<keyword evidence="3 6" id="KW-0812">Transmembrane</keyword>
<feature type="transmembrane region" description="Helical" evidence="6">
    <location>
        <begin position="21"/>
        <end position="40"/>
    </location>
</feature>
<dbReference type="EMBL" id="BARS01003477">
    <property type="protein sequence ID" value="GAF83344.1"/>
    <property type="molecule type" value="Genomic_DNA"/>
</dbReference>
<reference evidence="7" key="1">
    <citation type="journal article" date="2014" name="Front. Microbiol.">
        <title>High frequency of phylogenetically diverse reductive dehalogenase-homologous genes in deep subseafloor sedimentary metagenomes.</title>
        <authorList>
            <person name="Kawai M."/>
            <person name="Futagami T."/>
            <person name="Toyoda A."/>
            <person name="Takaki Y."/>
            <person name="Nishi S."/>
            <person name="Hori S."/>
            <person name="Arai W."/>
            <person name="Tsubouchi T."/>
            <person name="Morono Y."/>
            <person name="Uchiyama I."/>
            <person name="Ito T."/>
            <person name="Fujiyama A."/>
            <person name="Inagaki F."/>
            <person name="Takami H."/>
        </authorList>
    </citation>
    <scope>NUCLEOTIDE SEQUENCE</scope>
    <source>
        <strain evidence="7">Expedition CK06-06</strain>
    </source>
</reference>
<feature type="transmembrane region" description="Helical" evidence="6">
    <location>
        <begin position="85"/>
        <end position="104"/>
    </location>
</feature>
<gene>
    <name evidence="7" type="ORF">S01H1_06748</name>
</gene>
<keyword evidence="4 6" id="KW-1133">Transmembrane helix</keyword>
<dbReference type="PANTHER" id="PTHR10010">
    <property type="entry name" value="SOLUTE CARRIER FAMILY 34 SODIUM PHOSPHATE , MEMBER 2-RELATED"/>
    <property type="match status" value="1"/>
</dbReference>
<keyword evidence="5 6" id="KW-0472">Membrane</keyword>
<dbReference type="AlphaFoldDB" id="X0SQI9"/>
<dbReference type="GO" id="GO:0044341">
    <property type="term" value="P:sodium-dependent phosphate transport"/>
    <property type="evidence" value="ECO:0007669"/>
    <property type="project" value="InterPro"/>
</dbReference>
<evidence type="ECO:0000256" key="4">
    <source>
        <dbReference type="ARBA" id="ARBA00022989"/>
    </source>
</evidence>
<feature type="transmembrane region" description="Helical" evidence="6">
    <location>
        <begin position="222"/>
        <end position="246"/>
    </location>
</feature>
<sequence>MSRRGGTSIWEDVPILSNNKVRLILILAVGIFLFISSLEGVKSGFKIIFAEWQKGILDMITTNTAPLTGLAIGILGTALVQSSSAVVAATMVSMSGMAAIGLPLEAAMRFGVPMVLGANIGTTVTNTIVIFGVKRGMTNQEFGETIPGVIVDDVYEALTISLFFIVEMTTGLISNTVLVLGDFLTQTLGLEEAFAAFDKTIIDIVIKEPIVTPLKNMVTSLFGVRVGGVLLFIIWFAVIVVSMGLITKGLENLIQTDWEDKVKAAFSSPGRGFLTGFSITWLV</sequence>
<feature type="transmembrane region" description="Helical" evidence="6">
    <location>
        <begin position="60"/>
        <end position="80"/>
    </location>
</feature>
<evidence type="ECO:0000256" key="1">
    <source>
        <dbReference type="ARBA" id="ARBA00004651"/>
    </source>
</evidence>
<name>X0SQI9_9ZZZZ</name>